<evidence type="ECO:0000313" key="3">
    <source>
        <dbReference type="Proteomes" id="UP000008984"/>
    </source>
</evidence>
<feature type="region of interest" description="Disordered" evidence="1">
    <location>
        <begin position="66"/>
        <end position="99"/>
    </location>
</feature>
<feature type="compositionally biased region" description="Basic residues" evidence="1">
    <location>
        <begin position="124"/>
        <end position="141"/>
    </location>
</feature>
<proteinExistence type="predicted"/>
<accession>G0RHF4</accession>
<name>G0RHF4_HYPJQ</name>
<dbReference type="VEuPathDB" id="FungiDB:TRIREDRAFT_106252"/>
<feature type="compositionally biased region" description="Basic and acidic residues" evidence="1">
    <location>
        <begin position="69"/>
        <end position="95"/>
    </location>
</feature>
<sequence>MLLESTHDSDAPWVRHLQRYGPLDQTEGVDCGPQKEKRGAGDELRHQALLAVLGSRSRLPLFLAGSFPRGKEANNKVGTDNKGDHEASHGKEDPSRPGQSTLLVQSIAPYGQKAPMHHHDHDHDHHRHTRALAKGPARHKAQTGTGTGTGTGRHARQTTYCTYLLVYQASSNPHPSDGPSGAMQALSGTTEHLCLSPHRAVASTYHQTGAPQPADEARPSGRISATATPLAISQLVPWALVYCAELFLLRFADVVI</sequence>
<dbReference type="Proteomes" id="UP000008984">
    <property type="component" value="Unassembled WGS sequence"/>
</dbReference>
<feature type="region of interest" description="Disordered" evidence="1">
    <location>
        <begin position="113"/>
        <end position="153"/>
    </location>
</feature>
<organism evidence="3">
    <name type="scientific">Hypocrea jecorina (strain QM6a)</name>
    <name type="common">Trichoderma reesei</name>
    <dbReference type="NCBI Taxonomy" id="431241"/>
    <lineage>
        <taxon>Eukaryota</taxon>
        <taxon>Fungi</taxon>
        <taxon>Dikarya</taxon>
        <taxon>Ascomycota</taxon>
        <taxon>Pezizomycotina</taxon>
        <taxon>Sordariomycetes</taxon>
        <taxon>Hypocreomycetidae</taxon>
        <taxon>Hypocreales</taxon>
        <taxon>Hypocreaceae</taxon>
        <taxon>Trichoderma</taxon>
    </lineage>
</organism>
<dbReference type="HOGENOM" id="CLU_1112012_0_0_1"/>
<dbReference type="AlphaFoldDB" id="G0RHF4"/>
<dbReference type="OrthoDB" id="10646120at2759"/>
<reference evidence="2 3" key="1">
    <citation type="journal article" date="2008" name="Nat. Biotechnol.">
        <title>Genome sequencing and analysis of the biomass-degrading fungus Trichoderma reesei (syn. Hypocrea jecorina).</title>
        <authorList>
            <person name="Martinez D."/>
            <person name="Berka R.M."/>
            <person name="Henrissat B."/>
            <person name="Saloheimo M."/>
            <person name="Arvas M."/>
            <person name="Baker S.E."/>
            <person name="Chapman J."/>
            <person name="Chertkov O."/>
            <person name="Coutinho P.M."/>
            <person name="Cullen D."/>
            <person name="Danchin E.G."/>
            <person name="Grigoriev I.V."/>
            <person name="Harris P."/>
            <person name="Jackson M."/>
            <person name="Kubicek C.P."/>
            <person name="Han C.S."/>
            <person name="Ho I."/>
            <person name="Larrondo L.F."/>
            <person name="de Leon A.L."/>
            <person name="Magnuson J.K."/>
            <person name="Merino S."/>
            <person name="Misra M."/>
            <person name="Nelson B."/>
            <person name="Putnam N."/>
            <person name="Robbertse B."/>
            <person name="Salamov A.A."/>
            <person name="Schmoll M."/>
            <person name="Terry A."/>
            <person name="Thayer N."/>
            <person name="Westerholm-Parvinen A."/>
            <person name="Schoch C.L."/>
            <person name="Yao J."/>
            <person name="Barabote R."/>
            <person name="Nelson M.A."/>
            <person name="Detter C."/>
            <person name="Bruce D."/>
            <person name="Kuske C.R."/>
            <person name="Xie G."/>
            <person name="Richardson P."/>
            <person name="Rokhsar D.S."/>
            <person name="Lucas S.M."/>
            <person name="Rubin E.M."/>
            <person name="Dunn-Coleman N."/>
            <person name="Ward M."/>
            <person name="Brettin T.S."/>
        </authorList>
    </citation>
    <scope>NUCLEOTIDE SEQUENCE [LARGE SCALE GENOMIC DNA]</scope>
    <source>
        <strain evidence="2 3">QM6a</strain>
    </source>
</reference>
<gene>
    <name evidence="2" type="ORF">TRIREDRAFT_106252</name>
</gene>
<dbReference type="GeneID" id="18481221"/>
<dbReference type="RefSeq" id="XP_006964640.1">
    <property type="nucleotide sequence ID" value="XM_006964578.1"/>
</dbReference>
<keyword evidence="3" id="KW-1185">Reference proteome</keyword>
<dbReference type="KEGG" id="tre:TRIREDRAFT_106252"/>
<protein>
    <submittedName>
        <fullName evidence="2">Predicted protein</fullName>
    </submittedName>
</protein>
<evidence type="ECO:0000313" key="2">
    <source>
        <dbReference type="EMBL" id="EGR49496.1"/>
    </source>
</evidence>
<evidence type="ECO:0000256" key="1">
    <source>
        <dbReference type="SAM" id="MobiDB-lite"/>
    </source>
</evidence>
<dbReference type="EMBL" id="GL985062">
    <property type="protein sequence ID" value="EGR49496.1"/>
    <property type="molecule type" value="Genomic_DNA"/>
</dbReference>